<feature type="transmembrane region" description="Helical" evidence="6">
    <location>
        <begin position="300"/>
        <end position="318"/>
    </location>
</feature>
<gene>
    <name evidence="7" type="ORF">ACFP57_03925</name>
</gene>
<name>A0ABW1X0J5_9ACTN</name>
<keyword evidence="5 6" id="KW-0472">Membrane</keyword>
<evidence type="ECO:0000313" key="8">
    <source>
        <dbReference type="Proteomes" id="UP001596266"/>
    </source>
</evidence>
<feature type="transmembrane region" description="Helical" evidence="6">
    <location>
        <begin position="140"/>
        <end position="161"/>
    </location>
</feature>
<protein>
    <submittedName>
        <fullName evidence="7">ABC transporter permease</fullName>
    </submittedName>
</protein>
<proteinExistence type="predicted"/>
<accession>A0ABW1X0J5</accession>
<comment type="caution">
    <text evidence="7">The sequence shown here is derived from an EMBL/GenBank/DDBJ whole genome shotgun (WGS) entry which is preliminary data.</text>
</comment>
<evidence type="ECO:0000256" key="2">
    <source>
        <dbReference type="ARBA" id="ARBA00022475"/>
    </source>
</evidence>
<keyword evidence="4 6" id="KW-1133">Transmembrane helix</keyword>
<comment type="subcellular location">
    <subcellularLocation>
        <location evidence="1">Cell membrane</location>
        <topology evidence="1">Multi-pass membrane protein</topology>
    </subcellularLocation>
</comment>
<feature type="transmembrane region" description="Helical" evidence="6">
    <location>
        <begin position="325"/>
        <end position="344"/>
    </location>
</feature>
<dbReference type="Proteomes" id="UP001596266">
    <property type="component" value="Unassembled WGS sequence"/>
</dbReference>
<evidence type="ECO:0000256" key="5">
    <source>
        <dbReference type="ARBA" id="ARBA00023136"/>
    </source>
</evidence>
<feature type="transmembrane region" description="Helical" evidence="6">
    <location>
        <begin position="350"/>
        <end position="370"/>
    </location>
</feature>
<dbReference type="RefSeq" id="WP_386769107.1">
    <property type="nucleotide sequence ID" value="NZ_BAAAKI010000004.1"/>
</dbReference>
<feature type="transmembrane region" description="Helical" evidence="6">
    <location>
        <begin position="116"/>
        <end position="134"/>
    </location>
</feature>
<evidence type="ECO:0000256" key="1">
    <source>
        <dbReference type="ARBA" id="ARBA00004651"/>
    </source>
</evidence>
<feature type="transmembrane region" description="Helical" evidence="6">
    <location>
        <begin position="170"/>
        <end position="194"/>
    </location>
</feature>
<evidence type="ECO:0000256" key="3">
    <source>
        <dbReference type="ARBA" id="ARBA00022692"/>
    </source>
</evidence>
<feature type="transmembrane region" description="Helical" evidence="6">
    <location>
        <begin position="21"/>
        <end position="39"/>
    </location>
</feature>
<dbReference type="InterPro" id="IPR001851">
    <property type="entry name" value="ABC_transp_permease"/>
</dbReference>
<dbReference type="EMBL" id="JBHSUA010000009">
    <property type="protein sequence ID" value="MFC6396138.1"/>
    <property type="molecule type" value="Genomic_DNA"/>
</dbReference>
<evidence type="ECO:0000313" key="7">
    <source>
        <dbReference type="EMBL" id="MFC6396138.1"/>
    </source>
</evidence>
<dbReference type="PANTHER" id="PTHR47089">
    <property type="entry name" value="ABC TRANSPORTER, PERMEASE PROTEIN"/>
    <property type="match status" value="1"/>
</dbReference>
<organism evidence="7 8">
    <name type="scientific">Luteococcus sanguinis</name>
    <dbReference type="NCBI Taxonomy" id="174038"/>
    <lineage>
        <taxon>Bacteria</taxon>
        <taxon>Bacillati</taxon>
        <taxon>Actinomycetota</taxon>
        <taxon>Actinomycetes</taxon>
        <taxon>Propionibacteriales</taxon>
        <taxon>Propionibacteriaceae</taxon>
        <taxon>Luteococcus</taxon>
    </lineage>
</organism>
<dbReference type="CDD" id="cd06580">
    <property type="entry name" value="TM_PBP1_transp_TpRbsC_like"/>
    <property type="match status" value="1"/>
</dbReference>
<keyword evidence="2" id="KW-1003">Cell membrane</keyword>
<feature type="transmembrane region" description="Helical" evidence="6">
    <location>
        <begin position="86"/>
        <end position="104"/>
    </location>
</feature>
<evidence type="ECO:0000256" key="6">
    <source>
        <dbReference type="SAM" id="Phobius"/>
    </source>
</evidence>
<keyword evidence="8" id="KW-1185">Reference proteome</keyword>
<keyword evidence="3 6" id="KW-0812">Transmembrane</keyword>
<feature type="transmembrane region" description="Helical" evidence="6">
    <location>
        <begin position="220"/>
        <end position="238"/>
    </location>
</feature>
<reference evidence="8" key="1">
    <citation type="journal article" date="2019" name="Int. J. Syst. Evol. Microbiol.">
        <title>The Global Catalogue of Microorganisms (GCM) 10K type strain sequencing project: providing services to taxonomists for standard genome sequencing and annotation.</title>
        <authorList>
            <consortium name="The Broad Institute Genomics Platform"/>
            <consortium name="The Broad Institute Genome Sequencing Center for Infectious Disease"/>
            <person name="Wu L."/>
            <person name="Ma J."/>
        </authorList>
    </citation>
    <scope>NUCLEOTIDE SEQUENCE [LARGE SCALE GENOMIC DNA]</scope>
    <source>
        <strain evidence="8">CGMCC 1.15277</strain>
    </source>
</reference>
<feature type="transmembrane region" description="Helical" evidence="6">
    <location>
        <begin position="269"/>
        <end position="288"/>
    </location>
</feature>
<sequence length="399" mass="41020">MSASPSRRPAVRINWGEVTTMVAAFVLAFLVGALLMVFSDPDVSSKWAYFFSRPSDALSASWDKVSSAYGALLRGSLGSWKAFTDTTASAAPLICGGLGLAVAFRSGLFNIGAQGQAIWGAIAAAWVGFHFTGLPMLVHLPIAIIAGLLAGAIWGGIAGWLRAATGAHEVIVTIMLNYVASLTLAWLLGTHYFLRPGRSDPIAPEVQWTATFPRVEGGQLHLGFFLALLAAVAVWWVMERSSIGFRLRAVGANPHAAATAGMSVSRSTVVAMLISGGLAGLAGVQAALGPGDFGLPTPLSAGLVGSIGFDAITVALLGRSKPGGVVLAGLLFGALHAGGLAMQSQAGTPLTLTTVLQALIVMFVAAPRLVRTLVPFLKARRNRPAELVGGASAQGGVSA</sequence>
<dbReference type="PANTHER" id="PTHR47089:SF1">
    <property type="entry name" value="GUANOSINE ABC TRANSPORTER PERMEASE PROTEIN NUPP"/>
    <property type="match status" value="1"/>
</dbReference>
<evidence type="ECO:0000256" key="4">
    <source>
        <dbReference type="ARBA" id="ARBA00022989"/>
    </source>
</evidence>
<dbReference type="Pfam" id="PF02653">
    <property type="entry name" value="BPD_transp_2"/>
    <property type="match status" value="1"/>
</dbReference>